<organism evidence="2 3">
    <name type="scientific">Luteipulveratus flavus</name>
    <dbReference type="NCBI Taxonomy" id="3031728"/>
    <lineage>
        <taxon>Bacteria</taxon>
        <taxon>Bacillati</taxon>
        <taxon>Actinomycetota</taxon>
        <taxon>Actinomycetes</taxon>
        <taxon>Micrococcales</taxon>
        <taxon>Dermacoccaceae</taxon>
        <taxon>Luteipulveratus</taxon>
    </lineage>
</organism>
<feature type="compositionally biased region" description="Basic and acidic residues" evidence="1">
    <location>
        <begin position="69"/>
        <end position="86"/>
    </location>
</feature>
<dbReference type="Proteomes" id="UP001528912">
    <property type="component" value="Unassembled WGS sequence"/>
</dbReference>
<name>A0ABT6C8V5_9MICO</name>
<feature type="region of interest" description="Disordered" evidence="1">
    <location>
        <begin position="69"/>
        <end position="97"/>
    </location>
</feature>
<comment type="caution">
    <text evidence="2">The sequence shown here is derived from an EMBL/GenBank/DDBJ whole genome shotgun (WGS) entry which is preliminary data.</text>
</comment>
<gene>
    <name evidence="2" type="ORF">P4R38_10890</name>
</gene>
<evidence type="ECO:0000313" key="3">
    <source>
        <dbReference type="Proteomes" id="UP001528912"/>
    </source>
</evidence>
<sequence>MSFQAYIDAVERKSGKTPQALLDEAHARGLTSESKAGEVVAWLKGDYDIGRGHAMAFFHVLKNGATISDKHVGSSGTHRDESDTLRLDGVAARDQPA</sequence>
<proteinExistence type="predicted"/>
<keyword evidence="3" id="KW-1185">Reference proteome</keyword>
<protein>
    <submittedName>
        <fullName evidence="2">DUF4287 domain-containing protein</fullName>
    </submittedName>
</protein>
<dbReference type="InterPro" id="IPR025629">
    <property type="entry name" value="DUF4287"/>
</dbReference>
<evidence type="ECO:0000256" key="1">
    <source>
        <dbReference type="SAM" id="MobiDB-lite"/>
    </source>
</evidence>
<dbReference type="RefSeq" id="WP_277192143.1">
    <property type="nucleotide sequence ID" value="NZ_JAROAV010000028.1"/>
</dbReference>
<dbReference type="EMBL" id="JAROAV010000028">
    <property type="protein sequence ID" value="MDF8264752.1"/>
    <property type="molecule type" value="Genomic_DNA"/>
</dbReference>
<evidence type="ECO:0000313" key="2">
    <source>
        <dbReference type="EMBL" id="MDF8264752.1"/>
    </source>
</evidence>
<accession>A0ABT6C8V5</accession>
<reference evidence="2 3" key="1">
    <citation type="submission" date="2023-03" db="EMBL/GenBank/DDBJ databases">
        <title>YIM 133296 draft genome.</title>
        <authorList>
            <person name="Xiong L."/>
        </authorList>
    </citation>
    <scope>NUCLEOTIDE SEQUENCE [LARGE SCALE GENOMIC DNA]</scope>
    <source>
        <strain evidence="2 3">YIM 133296</strain>
    </source>
</reference>
<dbReference type="Pfam" id="PF14117">
    <property type="entry name" value="DUF4287"/>
    <property type="match status" value="1"/>
</dbReference>